<dbReference type="AlphaFoldDB" id="A0A7G5XBW7"/>
<evidence type="ECO:0000313" key="1">
    <source>
        <dbReference type="EMBL" id="QNA42970.1"/>
    </source>
</evidence>
<reference evidence="2" key="1">
    <citation type="submission" date="2020-08" db="EMBL/GenBank/DDBJ databases">
        <title>Lacibacter sp. S13-6-6 genome sequencing.</title>
        <authorList>
            <person name="Jin L."/>
        </authorList>
    </citation>
    <scope>NUCLEOTIDE SEQUENCE [LARGE SCALE GENOMIC DNA]</scope>
    <source>
        <strain evidence="2">S13-6-6</strain>
    </source>
</reference>
<proteinExistence type="predicted"/>
<organism evidence="1 2">
    <name type="scientific">Lacibacter sediminis</name>
    <dbReference type="NCBI Taxonomy" id="2760713"/>
    <lineage>
        <taxon>Bacteria</taxon>
        <taxon>Pseudomonadati</taxon>
        <taxon>Bacteroidota</taxon>
        <taxon>Chitinophagia</taxon>
        <taxon>Chitinophagales</taxon>
        <taxon>Chitinophagaceae</taxon>
        <taxon>Lacibacter</taxon>
    </lineage>
</organism>
<dbReference type="EMBL" id="CP060007">
    <property type="protein sequence ID" value="QNA42970.1"/>
    <property type="molecule type" value="Genomic_DNA"/>
</dbReference>
<accession>A0A7G5XBW7</accession>
<name>A0A7G5XBW7_9BACT</name>
<keyword evidence="2" id="KW-1185">Reference proteome</keyword>
<evidence type="ECO:0000313" key="2">
    <source>
        <dbReference type="Proteomes" id="UP000515344"/>
    </source>
</evidence>
<dbReference type="Proteomes" id="UP000515344">
    <property type="component" value="Chromosome"/>
</dbReference>
<dbReference type="KEGG" id="lacs:H4075_12815"/>
<gene>
    <name evidence="1" type="ORF">H4075_12815</name>
</gene>
<protein>
    <submittedName>
        <fullName evidence="1">Uncharacterized protein</fullName>
    </submittedName>
</protein>
<sequence>MRKGIAEARSATIEFNKKALDQLQSKGYKFVQVKGLTVDKHYDYVEPHFLVLVPMKELPTDPLKRDIYEPIGSDLLYQWASEKNEYPEIVIANNLYN</sequence>
<dbReference type="RefSeq" id="WP_182801236.1">
    <property type="nucleotide sequence ID" value="NZ_CP060007.1"/>
</dbReference>